<reference evidence="1" key="1">
    <citation type="submission" date="2022-05" db="EMBL/GenBank/DDBJ databases">
        <title>Chromosome-level genome of Chaenocephalus aceratus.</title>
        <authorList>
            <person name="Park H."/>
        </authorList>
    </citation>
    <scope>NUCLEOTIDE SEQUENCE</scope>
    <source>
        <strain evidence="1">KU_202001</strain>
    </source>
</reference>
<dbReference type="Proteomes" id="UP001057452">
    <property type="component" value="Chromosome 6"/>
</dbReference>
<sequence>RIIRSTCHTAGFLGVTQTSPPFIRRVLTVTSRAETTVTYCHLLVSVGLQTDLARERWPWNDFALLCQQPPPEVGMGELVEE</sequence>
<dbReference type="EMBL" id="CM043790">
    <property type="protein sequence ID" value="KAI4825236.1"/>
    <property type="molecule type" value="Genomic_DNA"/>
</dbReference>
<evidence type="ECO:0000313" key="1">
    <source>
        <dbReference type="EMBL" id="KAI4825236.1"/>
    </source>
</evidence>
<accession>A0ACB9XF32</accession>
<comment type="caution">
    <text evidence="1">The sequence shown here is derived from an EMBL/GenBank/DDBJ whole genome shotgun (WGS) entry which is preliminary data.</text>
</comment>
<organism evidence="1 2">
    <name type="scientific">Chaenocephalus aceratus</name>
    <name type="common">Blackfin icefish</name>
    <name type="synonym">Chaenichthys aceratus</name>
    <dbReference type="NCBI Taxonomy" id="36190"/>
    <lineage>
        <taxon>Eukaryota</taxon>
        <taxon>Metazoa</taxon>
        <taxon>Chordata</taxon>
        <taxon>Craniata</taxon>
        <taxon>Vertebrata</taxon>
        <taxon>Euteleostomi</taxon>
        <taxon>Actinopterygii</taxon>
        <taxon>Neopterygii</taxon>
        <taxon>Teleostei</taxon>
        <taxon>Neoteleostei</taxon>
        <taxon>Acanthomorphata</taxon>
        <taxon>Eupercaria</taxon>
        <taxon>Perciformes</taxon>
        <taxon>Notothenioidei</taxon>
        <taxon>Channichthyidae</taxon>
        <taxon>Chaenocephalus</taxon>
    </lineage>
</organism>
<protein>
    <submittedName>
        <fullName evidence="1">Uncharacterized protein</fullName>
    </submittedName>
</protein>
<feature type="non-terminal residue" evidence="1">
    <location>
        <position position="81"/>
    </location>
</feature>
<feature type="non-terminal residue" evidence="1">
    <location>
        <position position="1"/>
    </location>
</feature>
<evidence type="ECO:0000313" key="2">
    <source>
        <dbReference type="Proteomes" id="UP001057452"/>
    </source>
</evidence>
<proteinExistence type="predicted"/>
<name>A0ACB9XF32_CHAAC</name>
<keyword evidence="2" id="KW-1185">Reference proteome</keyword>
<gene>
    <name evidence="1" type="ORF">KUCAC02_020923</name>
</gene>